<comment type="caution">
    <text evidence="1">The sequence shown here is derived from an EMBL/GenBank/DDBJ whole genome shotgun (WGS) entry which is preliminary data.</text>
</comment>
<accession>A0A9P6MCS7</accession>
<gene>
    <name evidence="1" type="ORF">BGZ65_012592</name>
</gene>
<evidence type="ECO:0000313" key="1">
    <source>
        <dbReference type="EMBL" id="KAF9992162.1"/>
    </source>
</evidence>
<reference evidence="1" key="1">
    <citation type="journal article" date="2020" name="Fungal Divers.">
        <title>Resolving the Mortierellaceae phylogeny through synthesis of multi-gene phylogenetics and phylogenomics.</title>
        <authorList>
            <person name="Vandepol N."/>
            <person name="Liber J."/>
            <person name="Desiro A."/>
            <person name="Na H."/>
            <person name="Kennedy M."/>
            <person name="Barry K."/>
            <person name="Grigoriev I.V."/>
            <person name="Miller A.N."/>
            <person name="O'Donnell K."/>
            <person name="Stajich J.E."/>
            <person name="Bonito G."/>
        </authorList>
    </citation>
    <scope>NUCLEOTIDE SEQUENCE</scope>
    <source>
        <strain evidence="1">MES-2147</strain>
    </source>
</reference>
<dbReference type="EMBL" id="JAAAHW010002326">
    <property type="protein sequence ID" value="KAF9992162.1"/>
    <property type="molecule type" value="Genomic_DNA"/>
</dbReference>
<protein>
    <submittedName>
        <fullName evidence="1">Uncharacterized protein</fullName>
    </submittedName>
</protein>
<feature type="non-terminal residue" evidence="1">
    <location>
        <position position="65"/>
    </location>
</feature>
<evidence type="ECO:0000313" key="2">
    <source>
        <dbReference type="Proteomes" id="UP000749646"/>
    </source>
</evidence>
<dbReference type="Proteomes" id="UP000749646">
    <property type="component" value="Unassembled WGS sequence"/>
</dbReference>
<sequence>MGIRGLPSILKDSKGTLAHNLKTKRVQLDVFSTYFSYINACCYRMEVKNVEKQARAAAASNSTTA</sequence>
<name>A0A9P6MCS7_9FUNG</name>
<dbReference type="OrthoDB" id="2490916at2759"/>
<dbReference type="AlphaFoldDB" id="A0A9P6MCS7"/>
<keyword evidence="2" id="KW-1185">Reference proteome</keyword>
<organism evidence="1 2">
    <name type="scientific">Modicella reniformis</name>
    <dbReference type="NCBI Taxonomy" id="1440133"/>
    <lineage>
        <taxon>Eukaryota</taxon>
        <taxon>Fungi</taxon>
        <taxon>Fungi incertae sedis</taxon>
        <taxon>Mucoromycota</taxon>
        <taxon>Mortierellomycotina</taxon>
        <taxon>Mortierellomycetes</taxon>
        <taxon>Mortierellales</taxon>
        <taxon>Mortierellaceae</taxon>
        <taxon>Modicella</taxon>
    </lineage>
</organism>
<proteinExistence type="predicted"/>